<dbReference type="Proteomes" id="UP000626148">
    <property type="component" value="Unassembled WGS sequence"/>
</dbReference>
<dbReference type="EMBL" id="BMXR01000001">
    <property type="protein sequence ID" value="GGX38868.1"/>
    <property type="molecule type" value="Genomic_DNA"/>
</dbReference>
<dbReference type="PANTHER" id="PTHR34400:SF4">
    <property type="entry name" value="MEMBRANE PROTEIN"/>
    <property type="match status" value="1"/>
</dbReference>
<evidence type="ECO:0000313" key="3">
    <source>
        <dbReference type="Proteomes" id="UP000626148"/>
    </source>
</evidence>
<dbReference type="InterPro" id="IPR026820">
    <property type="entry name" value="VioB/RebD_dom"/>
</dbReference>
<gene>
    <name evidence="2" type="ORF">GCM10007392_01390</name>
</gene>
<dbReference type="Gene3D" id="1.20.1260.10">
    <property type="match status" value="1"/>
</dbReference>
<evidence type="ECO:0000313" key="2">
    <source>
        <dbReference type="EMBL" id="GGX38868.1"/>
    </source>
</evidence>
<dbReference type="PANTHER" id="PTHR34400">
    <property type="match status" value="1"/>
</dbReference>
<evidence type="ECO:0000259" key="1">
    <source>
        <dbReference type="Pfam" id="PF12902"/>
    </source>
</evidence>
<dbReference type="InterPro" id="IPR012347">
    <property type="entry name" value="Ferritin-like"/>
</dbReference>
<dbReference type="AlphaFoldDB" id="A0A918N6E6"/>
<reference evidence="2" key="2">
    <citation type="submission" date="2020-09" db="EMBL/GenBank/DDBJ databases">
        <authorList>
            <person name="Sun Q."/>
            <person name="Kim S."/>
        </authorList>
    </citation>
    <scope>NUCLEOTIDE SEQUENCE</scope>
    <source>
        <strain evidence="2">KCTC 22169</strain>
    </source>
</reference>
<dbReference type="SUPFAM" id="SSF47240">
    <property type="entry name" value="Ferritin-like"/>
    <property type="match status" value="1"/>
</dbReference>
<feature type="domain" description="Iminophenyl-pyruvate dimer synthase" evidence="1">
    <location>
        <begin position="31"/>
        <end position="255"/>
    </location>
</feature>
<proteinExistence type="predicted"/>
<name>A0A918N6E6_9GAMM</name>
<reference evidence="2" key="1">
    <citation type="journal article" date="2014" name="Int. J. Syst. Evol. Microbiol.">
        <title>Complete genome sequence of Corynebacterium casei LMG S-19264T (=DSM 44701T), isolated from a smear-ripened cheese.</title>
        <authorList>
            <consortium name="US DOE Joint Genome Institute (JGI-PGF)"/>
            <person name="Walter F."/>
            <person name="Albersmeier A."/>
            <person name="Kalinowski J."/>
            <person name="Ruckert C."/>
        </authorList>
    </citation>
    <scope>NUCLEOTIDE SEQUENCE</scope>
    <source>
        <strain evidence="2">KCTC 22169</strain>
    </source>
</reference>
<comment type="caution">
    <text evidence="2">The sequence shown here is derived from an EMBL/GenBank/DDBJ whole genome shotgun (WGS) entry which is preliminary data.</text>
</comment>
<sequence>MSTTETVAAPAGLFSRLQAGPTRKDLQDAAQLALQVEFTTVPTYLSGLYSISDTGSYAYQTLRSVVMEEMFHVNQAANIIVALGGVPKFTGDAVPVFPGYLPQANPDTTPYLGLYRASPDVFRNVYEAIETPAAFGAPAQGDNYDSIAQLYSALVNAVESYDGNPFTTDGPGRQRTDIYLGKFGGNVEPVVDMESFKLAVQEIIQQGEGTVPPQAPMNPLEQYGSYNHYGHRTDGTYGPIIGTPYELSHFMKFRSVANSPKDFPATYPVISNPNQDDYTNPQAQQLSWVFDLCYTLMLHAFEKSFSADAPDPYFNVVLSIMHGVLPHLARSLMQTPALRDGDGSVGPNAAPGWRSLDGGSVSPDTLARELEHILTGYTGSRADTTVRSLLHEAHKNSVEVATLSEQLGLNSL</sequence>
<protein>
    <recommendedName>
        <fullName evidence="1">Iminophenyl-pyruvate dimer synthase domain-containing protein</fullName>
    </recommendedName>
</protein>
<dbReference type="InterPro" id="IPR009078">
    <property type="entry name" value="Ferritin-like_SF"/>
</dbReference>
<organism evidence="2 3">
    <name type="scientific">Saccharospirillum salsuginis</name>
    <dbReference type="NCBI Taxonomy" id="418750"/>
    <lineage>
        <taxon>Bacteria</taxon>
        <taxon>Pseudomonadati</taxon>
        <taxon>Pseudomonadota</taxon>
        <taxon>Gammaproteobacteria</taxon>
        <taxon>Oceanospirillales</taxon>
        <taxon>Saccharospirillaceae</taxon>
        <taxon>Saccharospirillum</taxon>
    </lineage>
</organism>
<keyword evidence="3" id="KW-1185">Reference proteome</keyword>
<dbReference type="RefSeq" id="WP_189606574.1">
    <property type="nucleotide sequence ID" value="NZ_BMXR01000001.1"/>
</dbReference>
<dbReference type="Pfam" id="PF12902">
    <property type="entry name" value="Ferritin-like"/>
    <property type="match status" value="1"/>
</dbReference>
<accession>A0A918N6E6</accession>